<dbReference type="PROSITE" id="PS00914">
    <property type="entry name" value="SYNTAXIN"/>
    <property type="match status" value="1"/>
</dbReference>
<dbReference type="CDD" id="cd15875">
    <property type="entry name" value="SNARE_syntaxin7"/>
    <property type="match status" value="1"/>
</dbReference>
<dbReference type="Gene3D" id="1.20.5.110">
    <property type="match status" value="1"/>
</dbReference>
<dbReference type="AlphaFoldDB" id="A0A8D8LKX7"/>
<name>A0A8D8LKX7_9HEMI</name>
<comment type="subcellular location">
    <subcellularLocation>
        <location evidence="1">Membrane</location>
        <topology evidence="1">Single-pass type IV membrane protein</topology>
    </subcellularLocation>
</comment>
<keyword evidence="6" id="KW-0472">Membrane</keyword>
<keyword evidence="3" id="KW-0532">Neurotransmitter transport</keyword>
<dbReference type="GO" id="GO:0006906">
    <property type="term" value="P:vesicle fusion"/>
    <property type="evidence" value="ECO:0007669"/>
    <property type="project" value="TreeGrafter"/>
</dbReference>
<evidence type="ECO:0000256" key="3">
    <source>
        <dbReference type="ARBA" id="ARBA00022775"/>
    </source>
</evidence>
<comment type="similarity">
    <text evidence="2 4">Belongs to the syntaxin family.</text>
</comment>
<evidence type="ECO:0000259" key="7">
    <source>
        <dbReference type="PROSITE" id="PS50192"/>
    </source>
</evidence>
<evidence type="ECO:0000256" key="5">
    <source>
        <dbReference type="SAM" id="Coils"/>
    </source>
</evidence>
<keyword evidence="3" id="KW-0813">Transport</keyword>
<keyword evidence="6" id="KW-1133">Transmembrane helix</keyword>
<dbReference type="EMBL" id="HBUF01373454">
    <property type="protein sequence ID" value="CAG6727235.1"/>
    <property type="molecule type" value="Transcribed_RNA"/>
</dbReference>
<dbReference type="SUPFAM" id="SSF47661">
    <property type="entry name" value="t-snare proteins"/>
    <property type="match status" value="1"/>
</dbReference>
<dbReference type="InterPro" id="IPR045242">
    <property type="entry name" value="Syntaxin"/>
</dbReference>
<dbReference type="GO" id="GO:0031201">
    <property type="term" value="C:SNARE complex"/>
    <property type="evidence" value="ECO:0007669"/>
    <property type="project" value="TreeGrafter"/>
</dbReference>
<dbReference type="InterPro" id="IPR000727">
    <property type="entry name" value="T_SNARE_dom"/>
</dbReference>
<keyword evidence="5" id="KW-0175">Coiled coil</keyword>
<evidence type="ECO:0000256" key="4">
    <source>
        <dbReference type="RuleBase" id="RU003858"/>
    </source>
</evidence>
<dbReference type="EMBL" id="HBUF01184971">
    <property type="protein sequence ID" value="CAG6656446.1"/>
    <property type="molecule type" value="Transcribed_RNA"/>
</dbReference>
<dbReference type="PANTHER" id="PTHR19957">
    <property type="entry name" value="SYNTAXIN"/>
    <property type="match status" value="1"/>
</dbReference>
<evidence type="ECO:0000256" key="6">
    <source>
        <dbReference type="SAM" id="Phobius"/>
    </source>
</evidence>
<dbReference type="EMBL" id="HBUF01022466">
    <property type="protein sequence ID" value="CAG6611700.1"/>
    <property type="molecule type" value="Transcribed_RNA"/>
</dbReference>
<dbReference type="InterPro" id="IPR010989">
    <property type="entry name" value="SNARE"/>
</dbReference>
<sequence length="283" mass="32511">MESGNFNSYSSYHNSGPYQERNFSEIAQNIGTNIQKIIQNVSSMKRMVNLLGTAQDSSDTKSQLYQIQHYTQQLAKDTNQILRQLHETPLPSSPSEQRQCKMQREKLQDDYSTALNAFQDVQKLALKKESDLVKKNKVVKLPPPPGKHFVAQDPFDDKPQDQLIELQNNGSQQMQQQRQQDFINLREAEEQEQAIRQLESDIQDVNQIFKELGAMVHDQGELIDSIEAHVERTEAFVSDGNSQLKDAAGYTYKLRRKKLVCMAVGITFLVLLMLWFFWPSGDN</sequence>
<feature type="domain" description="T-SNARE coiled-coil homology" evidence="7">
    <location>
        <begin position="185"/>
        <end position="247"/>
    </location>
</feature>
<dbReference type="GO" id="GO:0006886">
    <property type="term" value="P:intracellular protein transport"/>
    <property type="evidence" value="ECO:0007669"/>
    <property type="project" value="InterPro"/>
</dbReference>
<dbReference type="FunFam" id="1.20.58.70:FF:000006">
    <property type="entry name" value="Syntaxin 7"/>
    <property type="match status" value="1"/>
</dbReference>
<accession>A0A8D8LKX7</accession>
<evidence type="ECO:0000256" key="1">
    <source>
        <dbReference type="ARBA" id="ARBA00004211"/>
    </source>
</evidence>
<protein>
    <submittedName>
        <fullName evidence="8">Syntaxin-12</fullName>
    </submittedName>
</protein>
<dbReference type="GO" id="GO:0000149">
    <property type="term" value="F:SNARE binding"/>
    <property type="evidence" value="ECO:0007669"/>
    <property type="project" value="TreeGrafter"/>
</dbReference>
<dbReference type="GO" id="GO:0006836">
    <property type="term" value="P:neurotransmitter transport"/>
    <property type="evidence" value="ECO:0007669"/>
    <property type="project" value="UniProtKB-KW"/>
</dbReference>
<keyword evidence="6" id="KW-0812">Transmembrane</keyword>
<dbReference type="InterPro" id="IPR006011">
    <property type="entry name" value="Syntaxin_N"/>
</dbReference>
<dbReference type="SMART" id="SM00397">
    <property type="entry name" value="t_SNARE"/>
    <property type="match status" value="1"/>
</dbReference>
<dbReference type="EMBL" id="HBUF01022465">
    <property type="protein sequence ID" value="CAG6611699.1"/>
    <property type="molecule type" value="Transcribed_RNA"/>
</dbReference>
<dbReference type="InterPro" id="IPR006012">
    <property type="entry name" value="Syntaxin/epimorphin_CS"/>
</dbReference>
<dbReference type="EMBL" id="HBUF01373455">
    <property type="protein sequence ID" value="CAG6727236.1"/>
    <property type="molecule type" value="Transcribed_RNA"/>
</dbReference>
<dbReference type="GO" id="GO:0005484">
    <property type="term" value="F:SNAP receptor activity"/>
    <property type="evidence" value="ECO:0007669"/>
    <property type="project" value="InterPro"/>
</dbReference>
<reference evidence="8" key="1">
    <citation type="submission" date="2021-05" db="EMBL/GenBank/DDBJ databases">
        <authorList>
            <person name="Alioto T."/>
            <person name="Alioto T."/>
            <person name="Gomez Garrido J."/>
        </authorList>
    </citation>
    <scope>NUCLEOTIDE SEQUENCE</scope>
</reference>
<evidence type="ECO:0000313" key="8">
    <source>
        <dbReference type="EMBL" id="CAG6611700.1"/>
    </source>
</evidence>
<dbReference type="PANTHER" id="PTHR19957:SF411">
    <property type="entry name" value="LD23667P"/>
    <property type="match status" value="1"/>
</dbReference>
<dbReference type="EMBL" id="HBUF01525631">
    <property type="protein sequence ID" value="CAG6750119.1"/>
    <property type="molecule type" value="Transcribed_RNA"/>
</dbReference>
<feature type="transmembrane region" description="Helical" evidence="6">
    <location>
        <begin position="259"/>
        <end position="278"/>
    </location>
</feature>
<feature type="coiled-coil region" evidence="5">
    <location>
        <begin position="171"/>
        <end position="208"/>
    </location>
</feature>
<dbReference type="EMBL" id="HBUF01525630">
    <property type="protein sequence ID" value="CAG6750118.1"/>
    <property type="molecule type" value="Transcribed_RNA"/>
</dbReference>
<dbReference type="Pfam" id="PF05739">
    <property type="entry name" value="SNARE"/>
    <property type="match status" value="1"/>
</dbReference>
<dbReference type="EMBL" id="HBUF01022464">
    <property type="protein sequence ID" value="CAG6611698.1"/>
    <property type="molecule type" value="Transcribed_RNA"/>
</dbReference>
<evidence type="ECO:0000256" key="2">
    <source>
        <dbReference type="ARBA" id="ARBA00009063"/>
    </source>
</evidence>
<dbReference type="GO" id="GO:0048278">
    <property type="term" value="P:vesicle docking"/>
    <property type="evidence" value="ECO:0007669"/>
    <property type="project" value="TreeGrafter"/>
</dbReference>
<organism evidence="8">
    <name type="scientific">Cacopsylla melanoneura</name>
    <dbReference type="NCBI Taxonomy" id="428564"/>
    <lineage>
        <taxon>Eukaryota</taxon>
        <taxon>Metazoa</taxon>
        <taxon>Ecdysozoa</taxon>
        <taxon>Arthropoda</taxon>
        <taxon>Hexapoda</taxon>
        <taxon>Insecta</taxon>
        <taxon>Pterygota</taxon>
        <taxon>Neoptera</taxon>
        <taxon>Paraneoptera</taxon>
        <taxon>Hemiptera</taxon>
        <taxon>Sternorrhyncha</taxon>
        <taxon>Psylloidea</taxon>
        <taxon>Psyllidae</taxon>
        <taxon>Psyllinae</taxon>
        <taxon>Cacopsylla</taxon>
    </lineage>
</organism>
<dbReference type="GO" id="GO:0008021">
    <property type="term" value="C:synaptic vesicle"/>
    <property type="evidence" value="ECO:0007669"/>
    <property type="project" value="TreeGrafter"/>
</dbReference>
<dbReference type="Gene3D" id="1.20.58.70">
    <property type="match status" value="1"/>
</dbReference>
<dbReference type="EMBL" id="HBUF01184970">
    <property type="protein sequence ID" value="CAG6656445.1"/>
    <property type="molecule type" value="Transcribed_RNA"/>
</dbReference>
<dbReference type="Pfam" id="PF14523">
    <property type="entry name" value="Syntaxin_2"/>
    <property type="match status" value="1"/>
</dbReference>
<proteinExistence type="inferred from homology"/>
<dbReference type="SMART" id="SM00503">
    <property type="entry name" value="SynN"/>
    <property type="match status" value="1"/>
</dbReference>
<dbReference type="PROSITE" id="PS50192">
    <property type="entry name" value="T_SNARE"/>
    <property type="match status" value="1"/>
</dbReference>